<evidence type="ECO:0000313" key="2">
    <source>
        <dbReference type="Proteomes" id="UP001253595"/>
    </source>
</evidence>
<reference evidence="1 2" key="1">
    <citation type="submission" date="2023-07" db="EMBL/GenBank/DDBJ databases">
        <title>Sorghum-associated microbial communities from plants grown in Nebraska, USA.</title>
        <authorList>
            <person name="Schachtman D."/>
        </authorList>
    </citation>
    <scope>NUCLEOTIDE SEQUENCE [LARGE SCALE GENOMIC DNA]</scope>
    <source>
        <strain evidence="1 2">BE190</strain>
    </source>
</reference>
<keyword evidence="2" id="KW-1185">Reference proteome</keyword>
<evidence type="ECO:0000313" key="1">
    <source>
        <dbReference type="EMBL" id="MDR7090675.1"/>
    </source>
</evidence>
<dbReference type="RefSeq" id="WP_310073185.1">
    <property type="nucleotide sequence ID" value="NZ_JAVDVX010000004.1"/>
</dbReference>
<sequence length="237" mass="26509">MKINVLLLSVVFFSGCASQPEKKSVSLNSIEYSELTYVDAEKIDKVVVKNAEAFKQFNKVILFATQFDKLKLTEETDKKLAYNWSESTWEEMDEICQHLDDLAQKIFREGDEFVPVKRGGDDVLAIQFTLVSFMPYSQRHKDAGMDTVGIQSNNSGIGLITVRGVLANAKSGELVAVIEDTMEVNSRTASMGNLASIQDSSNKAAQNLAWRTAFRHFLGNLHNELTTLKYAQIAQQQ</sequence>
<organism evidence="1 2">
    <name type="scientific">Cellvibrio fibrivorans</name>
    <dbReference type="NCBI Taxonomy" id="126350"/>
    <lineage>
        <taxon>Bacteria</taxon>
        <taxon>Pseudomonadati</taxon>
        <taxon>Pseudomonadota</taxon>
        <taxon>Gammaproteobacteria</taxon>
        <taxon>Cellvibrionales</taxon>
        <taxon>Cellvibrionaceae</taxon>
        <taxon>Cellvibrio</taxon>
    </lineage>
</organism>
<name>A0ABU1UZQ3_9GAMM</name>
<accession>A0ABU1UZQ3</accession>
<comment type="caution">
    <text evidence="1">The sequence shown here is derived from an EMBL/GenBank/DDBJ whole genome shotgun (WGS) entry which is preliminary data.</text>
</comment>
<evidence type="ECO:0008006" key="3">
    <source>
        <dbReference type="Google" id="ProtNLM"/>
    </source>
</evidence>
<gene>
    <name evidence="1" type="ORF">J2X05_002699</name>
</gene>
<dbReference type="PROSITE" id="PS51257">
    <property type="entry name" value="PROKAR_LIPOPROTEIN"/>
    <property type="match status" value="1"/>
</dbReference>
<protein>
    <recommendedName>
        <fullName evidence="3">DUF3313 domain-containing protein</fullName>
    </recommendedName>
</protein>
<dbReference type="Proteomes" id="UP001253595">
    <property type="component" value="Unassembled WGS sequence"/>
</dbReference>
<dbReference type="EMBL" id="JAVDVX010000004">
    <property type="protein sequence ID" value="MDR7090675.1"/>
    <property type="molecule type" value="Genomic_DNA"/>
</dbReference>
<proteinExistence type="predicted"/>